<gene>
    <name evidence="1" type="ORF">K9V48_03680</name>
</gene>
<evidence type="ECO:0000313" key="1">
    <source>
        <dbReference type="EMBL" id="MBZ5749365.1"/>
    </source>
</evidence>
<evidence type="ECO:0000313" key="2">
    <source>
        <dbReference type="Proteomes" id="UP001165287"/>
    </source>
</evidence>
<sequence>MAFAIPSILGAIGLLFVQEKYGSYDQLDVSHNGEKEFEQGFGKKAL</sequence>
<reference evidence="1" key="1">
    <citation type="submission" date="2024-05" db="EMBL/GenBank/DDBJ databases">
        <title>Metabacillus sp. nov., isolated from the rhizosphere soil of tomato plants.</title>
        <authorList>
            <person name="Ma R."/>
        </authorList>
    </citation>
    <scope>NUCLEOTIDE SEQUENCE</scope>
    <source>
        <strain evidence="1">DBTR6</strain>
    </source>
</reference>
<organism evidence="1 2">
    <name type="scientific">Metabacillus rhizolycopersici</name>
    <dbReference type="NCBI Taxonomy" id="2875709"/>
    <lineage>
        <taxon>Bacteria</taxon>
        <taxon>Bacillati</taxon>
        <taxon>Bacillota</taxon>
        <taxon>Bacilli</taxon>
        <taxon>Bacillales</taxon>
        <taxon>Bacillaceae</taxon>
        <taxon>Metabacillus</taxon>
    </lineage>
</organism>
<dbReference type="EMBL" id="JAIQUM010000005">
    <property type="protein sequence ID" value="MBZ5749365.1"/>
    <property type="molecule type" value="Genomic_DNA"/>
</dbReference>
<dbReference type="Proteomes" id="UP001165287">
    <property type="component" value="Unassembled WGS sequence"/>
</dbReference>
<protein>
    <submittedName>
        <fullName evidence="1">Uncharacterized protein</fullName>
    </submittedName>
</protein>
<name>A0ABS7UN45_9BACI</name>
<dbReference type="RefSeq" id="WP_224137041.1">
    <property type="nucleotide sequence ID" value="NZ_JAIQUM010000005.1"/>
</dbReference>
<proteinExistence type="predicted"/>
<comment type="caution">
    <text evidence="1">The sequence shown here is derived from an EMBL/GenBank/DDBJ whole genome shotgun (WGS) entry which is preliminary data.</text>
</comment>
<accession>A0ABS7UN45</accession>
<keyword evidence="2" id="KW-1185">Reference proteome</keyword>